<accession>A0AA37WTL7</accession>
<dbReference type="InterPro" id="IPR036514">
    <property type="entry name" value="SGNH_hydro_sf"/>
</dbReference>
<dbReference type="AlphaFoldDB" id="A0AA37WTL7"/>
<dbReference type="SUPFAM" id="SSF52266">
    <property type="entry name" value="SGNH hydrolase"/>
    <property type="match status" value="1"/>
</dbReference>
<evidence type="ECO:0008006" key="3">
    <source>
        <dbReference type="Google" id="ProtNLM"/>
    </source>
</evidence>
<organism evidence="1 2">
    <name type="scientific">Methylobacterium tardum</name>
    <dbReference type="NCBI Taxonomy" id="374432"/>
    <lineage>
        <taxon>Bacteria</taxon>
        <taxon>Pseudomonadati</taxon>
        <taxon>Pseudomonadota</taxon>
        <taxon>Alphaproteobacteria</taxon>
        <taxon>Hyphomicrobiales</taxon>
        <taxon>Methylobacteriaceae</taxon>
        <taxon>Methylobacterium</taxon>
    </lineage>
</organism>
<protein>
    <recommendedName>
        <fullName evidence="3">Lipase</fullName>
    </recommendedName>
</protein>
<evidence type="ECO:0000313" key="2">
    <source>
        <dbReference type="Proteomes" id="UP001157440"/>
    </source>
</evidence>
<dbReference type="EMBL" id="BSPL01000023">
    <property type="protein sequence ID" value="GLS72686.1"/>
    <property type="molecule type" value="Genomic_DNA"/>
</dbReference>
<dbReference type="RefSeq" id="WP_238194961.1">
    <property type="nucleotide sequence ID" value="NZ_BPQZ01000003.1"/>
</dbReference>
<proteinExistence type="predicted"/>
<evidence type="ECO:0000313" key="1">
    <source>
        <dbReference type="EMBL" id="GLS72686.1"/>
    </source>
</evidence>
<name>A0AA37WTL7_9HYPH</name>
<dbReference type="Gene3D" id="3.40.50.1110">
    <property type="entry name" value="SGNH hydrolase"/>
    <property type="match status" value="1"/>
</dbReference>
<gene>
    <name evidence="1" type="ORF">GCM10007890_47010</name>
</gene>
<keyword evidence="2" id="KW-1185">Reference proteome</keyword>
<comment type="caution">
    <text evidence="1">The sequence shown here is derived from an EMBL/GenBank/DDBJ whole genome shotgun (WGS) entry which is preliminary data.</text>
</comment>
<reference evidence="2" key="1">
    <citation type="journal article" date="2019" name="Int. J. Syst. Evol. Microbiol.">
        <title>The Global Catalogue of Microorganisms (GCM) 10K type strain sequencing project: providing services to taxonomists for standard genome sequencing and annotation.</title>
        <authorList>
            <consortium name="The Broad Institute Genomics Platform"/>
            <consortium name="The Broad Institute Genome Sequencing Center for Infectious Disease"/>
            <person name="Wu L."/>
            <person name="Ma J."/>
        </authorList>
    </citation>
    <scope>NUCLEOTIDE SEQUENCE [LARGE SCALE GENOMIC DNA]</scope>
    <source>
        <strain evidence="2">NBRC 103632</strain>
    </source>
</reference>
<dbReference type="Proteomes" id="UP001157440">
    <property type="component" value="Unassembled WGS sequence"/>
</dbReference>
<dbReference type="GO" id="GO:0016788">
    <property type="term" value="F:hydrolase activity, acting on ester bonds"/>
    <property type="evidence" value="ECO:0007669"/>
    <property type="project" value="UniProtKB-ARBA"/>
</dbReference>
<sequence>MAQRPSDETENARRREFLKNFRNFDANIRFPAPYTHFAGKPLNAAADKGWRYDALGYRNDIHADARPASETLRVFVVGDSTLVDGESFADTVPGRLETGLKRVHGEGARVYNFGAISACLNQMIALITTRLMDLQPDVILIVGGGTDMLQPWSFDPRAGYPYNHFANECLYDYVFDPRKQDGEAQDLTFDGLQAQIFQRLENLRALTNWQSDLWEWEVVRQFELSLKRLQRLAPGIGAPIRFLLQPAVVRRAERVGDEARAVSGEFLAYLDRQYTRCESVLSRLDAAPVPKAAFGARDLTRIFETDNRPIFTDVVHMTFDGRQTMAERLQEEVSAALGGAVQPGA</sequence>